<organism evidence="1 2">
    <name type="scientific">Choristoneura fumiferana</name>
    <name type="common">Spruce budworm moth</name>
    <name type="synonym">Archips fumiferana</name>
    <dbReference type="NCBI Taxonomy" id="7141"/>
    <lineage>
        <taxon>Eukaryota</taxon>
        <taxon>Metazoa</taxon>
        <taxon>Ecdysozoa</taxon>
        <taxon>Arthropoda</taxon>
        <taxon>Hexapoda</taxon>
        <taxon>Insecta</taxon>
        <taxon>Pterygota</taxon>
        <taxon>Neoptera</taxon>
        <taxon>Endopterygota</taxon>
        <taxon>Lepidoptera</taxon>
        <taxon>Glossata</taxon>
        <taxon>Ditrysia</taxon>
        <taxon>Tortricoidea</taxon>
        <taxon>Tortricidae</taxon>
        <taxon>Tortricinae</taxon>
        <taxon>Choristoneura</taxon>
    </lineage>
</organism>
<comment type="caution">
    <text evidence="1">The sequence shown here is derived from an EMBL/GenBank/DDBJ whole genome shotgun (WGS) entry which is preliminary data.</text>
</comment>
<accession>A0ACC0KQ64</accession>
<sequence>MMDRDPDVLSDTGTNCNLAASCDTNLSENNQARLESLEKKAVHLRLVLEKDFKAADIKWSMFVSAAFSFRYESCLRPFPPAFMKNGIKDMDELLSVITDVPALDLVLQHLDNLENLSAYSDIIDLLFYVLVRLKEPCLKALPLETHDAILSCVRCSQATPKPQYIFQVASSYKSHSEMKWKELAKNHHVFYAYHGNRLENFYTILNFGLQQHLNKNTMVGNGVYLSSELAVSLPYSHGGFGWGASCIGGHLSCVALCEVIDAPDGINYHRPIVPNEGFSGDSAHEDDKKKVKAEEHLPTSHYIVTNCDLIKVYTKSSSLTPVEVFFGVPYAAYDSSSPGANRFAGGVVHYLRTECRHGALNSRIAKMIISVKTAFFSTYGHHGESWLRGGVTLPCQELAAEGVVVVTVAYRLHALAFFTLGSIAARGNLALLDQYLALLWVRENIAAFGGDPATITLLGHSAGADSVLHHIASPRALGLFQRAIVMSPHDIWRALGEDVQFNATDAVKVSHELARSLGCTSAIDQEILRCIRTRPLSDIVALYSHSNWTTSIRPVPDNFLSESQYYLPTSLSVALSDTKQPIMQLDLLLGTTDLEAINIDGQYDELLKRGAAYVTEYADTEIIPKLLRMFSLDQSEAVNMLAQAVHWEYWGANSRKDDRSVMKAVEAAGRAESAATWGAGGALLAARLARRVSRLYVYRYSQPAGTDVHGRLINYTGNFYAND</sequence>
<reference evidence="1 2" key="1">
    <citation type="journal article" date="2022" name="Genome Biol. Evol.">
        <title>The Spruce Budworm Genome: Reconstructing the Evolutionary History of Antifreeze Proteins.</title>
        <authorList>
            <person name="Beliveau C."/>
            <person name="Gagne P."/>
            <person name="Picq S."/>
            <person name="Vernygora O."/>
            <person name="Keeling C.I."/>
            <person name="Pinkney K."/>
            <person name="Doucet D."/>
            <person name="Wen F."/>
            <person name="Johnston J.S."/>
            <person name="Maaroufi H."/>
            <person name="Boyle B."/>
            <person name="Laroche J."/>
            <person name="Dewar K."/>
            <person name="Juretic N."/>
            <person name="Blackburn G."/>
            <person name="Nisole A."/>
            <person name="Brunet B."/>
            <person name="Brandao M."/>
            <person name="Lumley L."/>
            <person name="Duan J."/>
            <person name="Quan G."/>
            <person name="Lucarotti C.J."/>
            <person name="Roe A.D."/>
            <person name="Sperling F.A.H."/>
            <person name="Levesque R.C."/>
            <person name="Cusson M."/>
        </authorList>
    </citation>
    <scope>NUCLEOTIDE SEQUENCE [LARGE SCALE GENOMIC DNA]</scope>
    <source>
        <strain evidence="1">Glfc:IPQL:Cfum</strain>
    </source>
</reference>
<keyword evidence="2" id="KW-1185">Reference proteome</keyword>
<dbReference type="Proteomes" id="UP001064048">
    <property type="component" value="Chromosome 18"/>
</dbReference>
<evidence type="ECO:0000313" key="2">
    <source>
        <dbReference type="Proteomes" id="UP001064048"/>
    </source>
</evidence>
<proteinExistence type="predicted"/>
<name>A0ACC0KQ64_CHOFU</name>
<protein>
    <submittedName>
        <fullName evidence="1">Uncharacterized protein</fullName>
    </submittedName>
</protein>
<dbReference type="EMBL" id="CM046118">
    <property type="protein sequence ID" value="KAI8438465.1"/>
    <property type="molecule type" value="Genomic_DNA"/>
</dbReference>
<evidence type="ECO:0000313" key="1">
    <source>
        <dbReference type="EMBL" id="KAI8438465.1"/>
    </source>
</evidence>
<gene>
    <name evidence="1" type="ORF">MSG28_010971</name>
</gene>